<sequence>MVKQVYRYGDSMLTQEISIVEGSSRIDFNTHVDWQEQDVSLKANFPITVEARDAQCNIQFGVIDRPTHSDDSFAMAKDEIPAHRWWM</sequence>
<dbReference type="GO" id="GO:0030246">
    <property type="term" value="F:carbohydrate binding"/>
    <property type="evidence" value="ECO:0007669"/>
    <property type="project" value="InterPro"/>
</dbReference>
<evidence type="ECO:0000313" key="2">
    <source>
        <dbReference type="EMBL" id="GAM60622.1"/>
    </source>
</evidence>
<dbReference type="EMBL" id="BBSA01000002">
    <property type="protein sequence ID" value="GAM60622.1"/>
    <property type="molecule type" value="Genomic_DNA"/>
</dbReference>
<protein>
    <submittedName>
        <fullName evidence="2">Alpha-mannosidase</fullName>
    </submittedName>
</protein>
<dbReference type="PANTHER" id="PTHR46017:SF1">
    <property type="entry name" value="ALPHA-MANNOSIDASE 2C1"/>
    <property type="match status" value="1"/>
</dbReference>
<dbReference type="SUPFAM" id="SSF74650">
    <property type="entry name" value="Galactose mutarotase-like"/>
    <property type="match status" value="1"/>
</dbReference>
<accession>A0A0B8P7T2</accession>
<reference evidence="2 3" key="1">
    <citation type="submission" date="2015-01" db="EMBL/GenBank/DDBJ databases">
        <title>Vibrio sp. C5 JCM 19232 whole genome shotgun sequence.</title>
        <authorList>
            <person name="Sawabe T."/>
            <person name="Meirelles P."/>
            <person name="Feng G."/>
            <person name="Sayaka M."/>
            <person name="Hattori M."/>
            <person name="Ohkuma M."/>
        </authorList>
    </citation>
    <scope>NUCLEOTIDE SEQUENCE [LARGE SCALE GENOMIC DNA]</scope>
    <source>
        <strain evidence="2 3">JCM19232</strain>
    </source>
</reference>
<evidence type="ECO:0000313" key="3">
    <source>
        <dbReference type="Proteomes" id="UP000031670"/>
    </source>
</evidence>
<reference evidence="2 3" key="2">
    <citation type="submission" date="2015-01" db="EMBL/GenBank/DDBJ databases">
        <authorList>
            <consortium name="NBRP consortium"/>
            <person name="Sawabe T."/>
            <person name="Meirelles P."/>
            <person name="Feng G."/>
            <person name="Sayaka M."/>
            <person name="Hattori M."/>
            <person name="Ohkuma M."/>
        </authorList>
    </citation>
    <scope>NUCLEOTIDE SEQUENCE [LARGE SCALE GENOMIC DNA]</scope>
    <source>
        <strain evidence="2 3">JCM19232</strain>
    </source>
</reference>
<gene>
    <name evidence="2" type="ORF">JCM19232_3564</name>
</gene>
<organism evidence="2 3">
    <name type="scientific">Vibrio ishigakensis</name>
    <dbReference type="NCBI Taxonomy" id="1481914"/>
    <lineage>
        <taxon>Bacteria</taxon>
        <taxon>Pseudomonadati</taxon>
        <taxon>Pseudomonadota</taxon>
        <taxon>Gammaproteobacteria</taxon>
        <taxon>Vibrionales</taxon>
        <taxon>Vibrionaceae</taxon>
        <taxon>Vibrio</taxon>
    </lineage>
</organism>
<dbReference type="GO" id="GO:0004559">
    <property type="term" value="F:alpha-mannosidase activity"/>
    <property type="evidence" value="ECO:0007669"/>
    <property type="project" value="InterPro"/>
</dbReference>
<name>A0A0B8P7T2_9VIBR</name>
<comment type="caution">
    <text evidence="2">The sequence shown here is derived from an EMBL/GenBank/DDBJ whole genome shotgun (WGS) entry which is preliminary data.</text>
</comment>
<dbReference type="AlphaFoldDB" id="A0A0B8P7T2"/>
<proteinExistence type="predicted"/>
<dbReference type="GO" id="GO:0009313">
    <property type="term" value="P:oligosaccharide catabolic process"/>
    <property type="evidence" value="ECO:0007669"/>
    <property type="project" value="TreeGrafter"/>
</dbReference>
<dbReference type="InterPro" id="IPR011682">
    <property type="entry name" value="Glyco_hydro_38_C"/>
</dbReference>
<dbReference type="InterPro" id="IPR011013">
    <property type="entry name" value="Gal_mutarotase_sf_dom"/>
</dbReference>
<feature type="domain" description="Glycosyl hydrolase family 38 C-terminal" evidence="1">
    <location>
        <begin position="2"/>
        <end position="85"/>
    </location>
</feature>
<dbReference type="Gene3D" id="2.70.98.30">
    <property type="entry name" value="Golgi alpha-mannosidase II, domain 4"/>
    <property type="match status" value="1"/>
</dbReference>
<dbReference type="PANTHER" id="PTHR46017">
    <property type="entry name" value="ALPHA-MANNOSIDASE 2C1"/>
    <property type="match status" value="1"/>
</dbReference>
<dbReference type="GO" id="GO:0006013">
    <property type="term" value="P:mannose metabolic process"/>
    <property type="evidence" value="ECO:0007669"/>
    <property type="project" value="InterPro"/>
</dbReference>
<dbReference type="Pfam" id="PF07748">
    <property type="entry name" value="Glyco_hydro_38C"/>
    <property type="match status" value="1"/>
</dbReference>
<evidence type="ECO:0000259" key="1">
    <source>
        <dbReference type="Pfam" id="PF07748"/>
    </source>
</evidence>
<dbReference type="Proteomes" id="UP000031670">
    <property type="component" value="Unassembled WGS sequence"/>
</dbReference>